<dbReference type="CDD" id="cd11579">
    <property type="entry name" value="Glyco_tran_WbsX"/>
    <property type="match status" value="1"/>
</dbReference>
<proteinExistence type="predicted"/>
<keyword evidence="1" id="KW-0949">S-adenosyl-L-methionine</keyword>
<keyword evidence="3" id="KW-0808">Transferase</keyword>
<dbReference type="PANTHER" id="PTHR41244">
    <property type="entry name" value="RHAMNAN SYNTHESIS F"/>
    <property type="match status" value="1"/>
</dbReference>
<name>A0A7C9RL92_9BRAD</name>
<organism evidence="3 4">
    <name type="scientific">Candidatus Afipia apatlaquensis</name>
    <dbReference type="NCBI Taxonomy" id="2712852"/>
    <lineage>
        <taxon>Bacteria</taxon>
        <taxon>Pseudomonadati</taxon>
        <taxon>Pseudomonadota</taxon>
        <taxon>Alphaproteobacteria</taxon>
        <taxon>Hyphomicrobiales</taxon>
        <taxon>Nitrobacteraceae</taxon>
        <taxon>Afipia</taxon>
    </lineage>
</organism>
<dbReference type="Gene3D" id="3.20.20.80">
    <property type="entry name" value="Glycosidases"/>
    <property type="match status" value="1"/>
</dbReference>
<dbReference type="GO" id="GO:0000179">
    <property type="term" value="F:rRNA (adenine-N6,N6-)-dimethyltransferase activity"/>
    <property type="evidence" value="ECO:0007669"/>
    <property type="project" value="InterPro"/>
</dbReference>
<gene>
    <name evidence="3" type="ORF">G4V63_31630</name>
</gene>
<comment type="caution">
    <text evidence="3">The sequence shown here is derived from an EMBL/GenBank/DDBJ whole genome shotgun (WGS) entry which is preliminary data.</text>
</comment>
<evidence type="ECO:0000256" key="1">
    <source>
        <dbReference type="ARBA" id="ARBA00022691"/>
    </source>
</evidence>
<dbReference type="PROSITE" id="PS01131">
    <property type="entry name" value="RRNA_A_DIMETH"/>
    <property type="match status" value="1"/>
</dbReference>
<dbReference type="InterPro" id="IPR032719">
    <property type="entry name" value="WbsX"/>
</dbReference>
<dbReference type="InterPro" id="IPR020596">
    <property type="entry name" value="rRNA_Ade_Mease_Trfase_CS"/>
</dbReference>
<dbReference type="Pfam" id="PF14307">
    <property type="entry name" value="Glyco_tran_WbsX"/>
    <property type="match status" value="1"/>
</dbReference>
<dbReference type="Gene3D" id="3.40.50.150">
    <property type="entry name" value="Vaccinia Virus protein VP39"/>
    <property type="match status" value="1"/>
</dbReference>
<evidence type="ECO:0000256" key="2">
    <source>
        <dbReference type="SAM" id="MobiDB-lite"/>
    </source>
</evidence>
<protein>
    <submittedName>
        <fullName evidence="3">Methyltransferase domain-containing protein</fullName>
    </submittedName>
</protein>
<reference evidence="3" key="1">
    <citation type="submission" date="2020-02" db="EMBL/GenBank/DDBJ databases">
        <title>Draft genome sequence of Candidatus Afipia apatlaquensis IBT-C3, a potential strain for decolorization of textile dyes.</title>
        <authorList>
            <person name="Sanchez-Reyes A."/>
            <person name="Breton-Deval L."/>
            <person name="Mangelson H."/>
            <person name="Sanchez-Flores A."/>
        </authorList>
    </citation>
    <scope>NUCLEOTIDE SEQUENCE [LARGE SCALE GENOMIC DNA]</scope>
    <source>
        <strain evidence="3">IBT-C3</strain>
    </source>
</reference>
<evidence type="ECO:0000313" key="4">
    <source>
        <dbReference type="Proteomes" id="UP000480266"/>
    </source>
</evidence>
<sequence length="635" mass="72883">SNTAPANVLRFVGNNKTVLEIGAGPGSISRVMAGSNGCEVTAIERDPKCVELLRTFCKEVFHADLNEPDWPSALNGKKFDAVVIADVLEHLYDPWTTLSQAGDLLNASGSLVVSLPHVGHAAVMACLADNDFEYRDWGLLDRTHIRFFGIKNIQDLFARARLKITEVAFVVVPPEESEFSERWEQTSQSKRDAFESTEYAHVYQVVVRAEPIDRNPDQKGIDLTEQTVGQANKLKYIAFYLPQFHPIPENDAWWGKGFTEWTNATKARPLFDGHYQPHLPSNGFYDLRDRHVQHQQIREAKAHGIDAFCFHYYWFGGRRLLERPVDEFLSDKKADIEFCLCWANENWTRAWDASEREILIEQTYSPKNDIDFIESLLPFFRDRRYLRVDGKPLLVVYRPQQIPDPAATVRRWREFCRGNGIGEIHLVAALTHGNTSFEHFGFDAGVEFPPHNCLVKNYASDLPGIGSTTEAVALKFNDIATQYLSHDYRKRRVYRGLFPSWDNTARRKTNPLIVLDGNPDNYERWLNEASEKTIAERDPNDRLVFINAWNEWAEGCHLEADIKYGNGFLDATYRSKRGRSRPSDGFTSNTRLKSRKKRSGGIENLRLWAHRSLRGYPITFAVTRSVYRALMKPFR</sequence>
<dbReference type="AlphaFoldDB" id="A0A7C9RL92"/>
<dbReference type="InterPro" id="IPR029063">
    <property type="entry name" value="SAM-dependent_MTases_sf"/>
</dbReference>
<dbReference type="Pfam" id="PF13489">
    <property type="entry name" value="Methyltransf_23"/>
    <property type="match status" value="1"/>
</dbReference>
<keyword evidence="3" id="KW-0489">Methyltransferase</keyword>
<dbReference type="Proteomes" id="UP000480266">
    <property type="component" value="Unassembled WGS sequence"/>
</dbReference>
<keyword evidence="4" id="KW-1185">Reference proteome</keyword>
<dbReference type="CDD" id="cd02440">
    <property type="entry name" value="AdoMet_MTases"/>
    <property type="match status" value="1"/>
</dbReference>
<dbReference type="SUPFAM" id="SSF53335">
    <property type="entry name" value="S-adenosyl-L-methionine-dependent methyltransferases"/>
    <property type="match status" value="1"/>
</dbReference>
<feature type="non-terminal residue" evidence="3">
    <location>
        <position position="1"/>
    </location>
</feature>
<dbReference type="EMBL" id="JAAMRR010001624">
    <property type="protein sequence ID" value="NGX99578.1"/>
    <property type="molecule type" value="Genomic_DNA"/>
</dbReference>
<feature type="region of interest" description="Disordered" evidence="2">
    <location>
        <begin position="576"/>
        <end position="598"/>
    </location>
</feature>
<accession>A0A7C9RL92</accession>
<dbReference type="PANTHER" id="PTHR41244:SF1">
    <property type="entry name" value="GLYCOSYLTRANSFERASE"/>
    <property type="match status" value="1"/>
</dbReference>
<evidence type="ECO:0000313" key="3">
    <source>
        <dbReference type="EMBL" id="NGX99578.1"/>
    </source>
</evidence>